<keyword evidence="2" id="KW-1185">Reference proteome</keyword>
<proteinExistence type="predicted"/>
<reference evidence="1 2" key="1">
    <citation type="submission" date="2023-02" db="EMBL/GenBank/DDBJ databases">
        <authorList>
            <person name="Mo P."/>
        </authorList>
    </citation>
    <scope>NUCLEOTIDE SEQUENCE [LARGE SCALE GENOMIC DNA]</scope>
    <source>
        <strain evidence="1 2">HUAS 3</strain>
    </source>
</reference>
<gene>
    <name evidence="1" type="ORF">PVK37_12410</name>
</gene>
<evidence type="ECO:0000313" key="2">
    <source>
        <dbReference type="Proteomes" id="UP001219605"/>
    </source>
</evidence>
<evidence type="ECO:0000313" key="1">
    <source>
        <dbReference type="EMBL" id="WDZ87142.1"/>
    </source>
</evidence>
<dbReference type="RefSeq" id="WP_275034032.1">
    <property type="nucleotide sequence ID" value="NZ_CP118615.1"/>
</dbReference>
<dbReference type="EMBL" id="CP118615">
    <property type="protein sequence ID" value="WDZ87142.1"/>
    <property type="molecule type" value="Genomic_DNA"/>
</dbReference>
<protein>
    <submittedName>
        <fullName evidence="1">Uncharacterized protein</fullName>
    </submittedName>
</protein>
<accession>A0ABY7ZVQ5</accession>
<name>A0ABY7ZVQ5_9ACTN</name>
<organism evidence="1 2">
    <name type="scientific">Micromonospora cathayae</name>
    <dbReference type="NCBI Taxonomy" id="3028804"/>
    <lineage>
        <taxon>Bacteria</taxon>
        <taxon>Bacillati</taxon>
        <taxon>Actinomycetota</taxon>
        <taxon>Actinomycetes</taxon>
        <taxon>Micromonosporales</taxon>
        <taxon>Micromonosporaceae</taxon>
        <taxon>Micromonospora</taxon>
    </lineage>
</organism>
<sequence length="180" mass="20114">MNTRSDPRPSDPRPSDLAVAADLVGTLHELHVDLGEYALRIWHDYDFGGDSQLHPYVHTEPHGAGHRVRLCNDLEVCPRPAPEPDANNAFQIHLLLEFTPDRAVVETLVEAHLDVSFGDHGPGSYTLYRHRTTHPDVPGALRAAREHALALFRTDDYPVLLGLPPWRPPHQRSTPTETPS</sequence>
<dbReference type="Proteomes" id="UP001219605">
    <property type="component" value="Chromosome"/>
</dbReference>